<evidence type="ECO:0000313" key="3">
    <source>
        <dbReference type="Proteomes" id="UP000830116"/>
    </source>
</evidence>
<feature type="chain" id="PRO_5045503732" description="Outer membrane protein beta-barrel domain-containing protein" evidence="1">
    <location>
        <begin position="19"/>
        <end position="290"/>
    </location>
</feature>
<evidence type="ECO:0008006" key="4">
    <source>
        <dbReference type="Google" id="ProtNLM"/>
    </source>
</evidence>
<feature type="signal peptide" evidence="1">
    <location>
        <begin position="1"/>
        <end position="18"/>
    </location>
</feature>
<protein>
    <recommendedName>
        <fullName evidence="4">Outer membrane protein beta-barrel domain-containing protein</fullName>
    </recommendedName>
</protein>
<dbReference type="RefSeq" id="WP_243535936.1">
    <property type="nucleotide sequence ID" value="NZ_CP093442.1"/>
</dbReference>
<proteinExistence type="predicted"/>
<keyword evidence="1" id="KW-0732">Signal</keyword>
<keyword evidence="3" id="KW-1185">Reference proteome</keyword>
<sequence length="290" mass="31188">MLRSMVIASLLLSAVAQAAPEEGSSHGPTTYQSEFFFQSPAGHSDITPKIGYTAATTEEENATDETTSSGYSLGVAYEYGINEMWAVEFGINYATAEYETGAVKTKNTGIMNPELLFKGTSAMGWGSLHYGVLAEFAIENAKAASASDDGNLSTGGHALMPYVGAAMGVGTGILGGRLSYEYKLDRTLEDAAGNEVTIKDGHELGLAVFYEQMMADVLLGAAITQFSEAAINDEDGNELEESGSMTRLSLYSRIPMETWSLIPRFDYDLSKSHHDKYNVMLFTVAARIPL</sequence>
<organism evidence="2 3">
    <name type="scientific">Bdellovibrio reynosensis</name>
    <dbReference type="NCBI Taxonomy" id="2835041"/>
    <lineage>
        <taxon>Bacteria</taxon>
        <taxon>Pseudomonadati</taxon>
        <taxon>Bdellovibrionota</taxon>
        <taxon>Bdellovibrionia</taxon>
        <taxon>Bdellovibrionales</taxon>
        <taxon>Pseudobdellovibrionaceae</taxon>
        <taxon>Bdellovibrio</taxon>
    </lineage>
</organism>
<dbReference type="EMBL" id="CP093442">
    <property type="protein sequence ID" value="UOF00202.1"/>
    <property type="molecule type" value="Genomic_DNA"/>
</dbReference>
<evidence type="ECO:0000256" key="1">
    <source>
        <dbReference type="SAM" id="SignalP"/>
    </source>
</evidence>
<gene>
    <name evidence="2" type="ORF">MNR06_10860</name>
</gene>
<accession>A0ABY4C5I9</accession>
<dbReference type="Proteomes" id="UP000830116">
    <property type="component" value="Chromosome"/>
</dbReference>
<evidence type="ECO:0000313" key="2">
    <source>
        <dbReference type="EMBL" id="UOF00202.1"/>
    </source>
</evidence>
<name>A0ABY4C5I9_9BACT</name>
<reference evidence="2" key="1">
    <citation type="submission" date="2022-03" db="EMBL/GenBank/DDBJ databases">
        <title>Genome Identification and Characterization of new species Bdellovibrio reynosense LBG001 sp. nov. from a Mexico soil sample.</title>
        <authorList>
            <person name="Camilli A."/>
            <person name="Ajao Y."/>
            <person name="Guo X."/>
        </authorList>
    </citation>
    <scope>NUCLEOTIDE SEQUENCE</scope>
    <source>
        <strain evidence="2">LBG001</strain>
    </source>
</reference>